<evidence type="ECO:0000313" key="2">
    <source>
        <dbReference type="Proteomes" id="UP000606720"/>
    </source>
</evidence>
<name>A0A923LPR1_9FIRM</name>
<protein>
    <submittedName>
        <fullName evidence="1">Uncharacterized protein</fullName>
    </submittedName>
</protein>
<proteinExistence type="predicted"/>
<evidence type="ECO:0000313" key="1">
    <source>
        <dbReference type="EMBL" id="MBC5714011.1"/>
    </source>
</evidence>
<dbReference type="RefSeq" id="WP_186866779.1">
    <property type="nucleotide sequence ID" value="NZ_JACOPH010000004.1"/>
</dbReference>
<sequence length="204" mass="23972">MPLSWIKIRILTYFKKRKSKENINRTQQEAEKEENPYLPQLKEILDAILKKKKLSYEKLVLVVIDGYEIENVLLAIRCIGSELNRLIVLTDRAAYFENISEKLYEEQGLIVEFFPKTFEKIAVLGEEETKGNLILDFETGSERQEEIKFGRKIYIPVFKKPWEDAGNLDITVPIGYNTVIVKNIKTVHKQPCYDKFEQAFYENE</sequence>
<dbReference type="Proteomes" id="UP000606720">
    <property type="component" value="Unassembled WGS sequence"/>
</dbReference>
<gene>
    <name evidence="1" type="ORF">H8S17_07285</name>
</gene>
<accession>A0A923LPR1</accession>
<reference evidence="1" key="1">
    <citation type="submission" date="2020-08" db="EMBL/GenBank/DDBJ databases">
        <title>Genome public.</title>
        <authorList>
            <person name="Liu C."/>
            <person name="Sun Q."/>
        </authorList>
    </citation>
    <scope>NUCLEOTIDE SEQUENCE</scope>
    <source>
        <strain evidence="1">BX1005</strain>
    </source>
</reference>
<dbReference type="AlphaFoldDB" id="A0A923LPR1"/>
<comment type="caution">
    <text evidence="1">The sequence shown here is derived from an EMBL/GenBank/DDBJ whole genome shotgun (WGS) entry which is preliminary data.</text>
</comment>
<keyword evidence="2" id="KW-1185">Reference proteome</keyword>
<dbReference type="EMBL" id="JACOPH010000004">
    <property type="protein sequence ID" value="MBC5714011.1"/>
    <property type="molecule type" value="Genomic_DNA"/>
</dbReference>
<organism evidence="1 2">
    <name type="scientific">Roseburia zhanii</name>
    <dbReference type="NCBI Taxonomy" id="2763064"/>
    <lineage>
        <taxon>Bacteria</taxon>
        <taxon>Bacillati</taxon>
        <taxon>Bacillota</taxon>
        <taxon>Clostridia</taxon>
        <taxon>Lachnospirales</taxon>
        <taxon>Lachnospiraceae</taxon>
        <taxon>Roseburia</taxon>
    </lineage>
</organism>